<dbReference type="Pfam" id="PF00001">
    <property type="entry name" value="7tm_1"/>
    <property type="match status" value="1"/>
</dbReference>
<dbReference type="GO" id="GO:0004930">
    <property type="term" value="F:G protein-coupled receptor activity"/>
    <property type="evidence" value="ECO:0007669"/>
    <property type="project" value="UniProtKB-KW"/>
</dbReference>
<dbReference type="EMBL" id="PZQS01000004">
    <property type="protein sequence ID" value="PVD31896.1"/>
    <property type="molecule type" value="Genomic_DNA"/>
</dbReference>
<feature type="transmembrane region" description="Helical" evidence="9">
    <location>
        <begin position="91"/>
        <end position="109"/>
    </location>
</feature>
<evidence type="ECO:0000256" key="7">
    <source>
        <dbReference type="ARBA" id="ARBA00023224"/>
    </source>
</evidence>
<protein>
    <recommendedName>
        <fullName evidence="10">G-protein coupled receptors family 1 profile domain-containing protein</fullName>
    </recommendedName>
</protein>
<evidence type="ECO:0000313" key="12">
    <source>
        <dbReference type="Proteomes" id="UP000245119"/>
    </source>
</evidence>
<dbReference type="STRING" id="400727.A0A2T7PEQ9"/>
<feature type="transmembrane region" description="Helical" evidence="9">
    <location>
        <begin position="334"/>
        <end position="354"/>
    </location>
</feature>
<comment type="caution">
    <text evidence="11">The sequence shown here is derived from an EMBL/GenBank/DDBJ whole genome shotgun (WGS) entry which is preliminary data.</text>
</comment>
<keyword evidence="2 8" id="KW-0812">Transmembrane</keyword>
<keyword evidence="7 8" id="KW-0807">Transducer</keyword>
<dbReference type="OMA" id="KDICGSK"/>
<dbReference type="AlphaFoldDB" id="A0A2T7PEQ9"/>
<reference evidence="11 12" key="1">
    <citation type="submission" date="2018-04" db="EMBL/GenBank/DDBJ databases">
        <title>The genome of golden apple snail Pomacea canaliculata provides insight into stress tolerance and invasive adaptation.</title>
        <authorList>
            <person name="Liu C."/>
            <person name="Liu B."/>
            <person name="Ren Y."/>
            <person name="Zhang Y."/>
            <person name="Wang H."/>
            <person name="Li S."/>
            <person name="Jiang F."/>
            <person name="Yin L."/>
            <person name="Zhang G."/>
            <person name="Qian W."/>
            <person name="Fan W."/>
        </authorList>
    </citation>
    <scope>NUCLEOTIDE SEQUENCE [LARGE SCALE GENOMIC DNA]</scope>
    <source>
        <strain evidence="11">SZHN2017</strain>
        <tissue evidence="11">Muscle</tissue>
    </source>
</reference>
<dbReference type="Proteomes" id="UP000245119">
    <property type="component" value="Linkage Group LG4"/>
</dbReference>
<keyword evidence="6 8" id="KW-0675">Receptor</keyword>
<feature type="transmembrane region" description="Helical" evidence="9">
    <location>
        <begin position="274"/>
        <end position="297"/>
    </location>
</feature>
<dbReference type="GO" id="GO:0005886">
    <property type="term" value="C:plasma membrane"/>
    <property type="evidence" value="ECO:0007669"/>
    <property type="project" value="TreeGrafter"/>
</dbReference>
<evidence type="ECO:0000259" key="10">
    <source>
        <dbReference type="PROSITE" id="PS50262"/>
    </source>
</evidence>
<proteinExistence type="inferred from homology"/>
<evidence type="ECO:0000256" key="6">
    <source>
        <dbReference type="ARBA" id="ARBA00023170"/>
    </source>
</evidence>
<keyword evidence="12" id="KW-1185">Reference proteome</keyword>
<comment type="subcellular location">
    <subcellularLocation>
        <location evidence="1">Membrane</location>
        <topology evidence="1">Multi-pass membrane protein</topology>
    </subcellularLocation>
</comment>
<evidence type="ECO:0000256" key="1">
    <source>
        <dbReference type="ARBA" id="ARBA00004141"/>
    </source>
</evidence>
<keyword evidence="4 8" id="KW-0297">G-protein coupled receptor</keyword>
<name>A0A2T7PEQ9_POMCA</name>
<evidence type="ECO:0000256" key="3">
    <source>
        <dbReference type="ARBA" id="ARBA00022989"/>
    </source>
</evidence>
<feature type="transmembrane region" description="Helical" evidence="9">
    <location>
        <begin position="55"/>
        <end position="79"/>
    </location>
</feature>
<dbReference type="PANTHER" id="PTHR24243">
    <property type="entry name" value="G-PROTEIN COUPLED RECEPTOR"/>
    <property type="match status" value="1"/>
</dbReference>
<keyword evidence="5 9" id="KW-0472">Membrane</keyword>
<dbReference type="OrthoDB" id="9990906at2759"/>
<feature type="domain" description="G-protein coupled receptors family 1 profile" evidence="10">
    <location>
        <begin position="70"/>
        <end position="347"/>
    </location>
</feature>
<organism evidence="11 12">
    <name type="scientific">Pomacea canaliculata</name>
    <name type="common">Golden apple snail</name>
    <dbReference type="NCBI Taxonomy" id="400727"/>
    <lineage>
        <taxon>Eukaryota</taxon>
        <taxon>Metazoa</taxon>
        <taxon>Spiralia</taxon>
        <taxon>Lophotrochozoa</taxon>
        <taxon>Mollusca</taxon>
        <taxon>Gastropoda</taxon>
        <taxon>Caenogastropoda</taxon>
        <taxon>Architaenioglossa</taxon>
        <taxon>Ampullarioidea</taxon>
        <taxon>Ampullariidae</taxon>
        <taxon>Pomacea</taxon>
    </lineage>
</organism>
<feature type="transmembrane region" description="Helical" evidence="9">
    <location>
        <begin position="137"/>
        <end position="158"/>
    </location>
</feature>
<dbReference type="InterPro" id="IPR000276">
    <property type="entry name" value="GPCR_Rhodpsn"/>
</dbReference>
<evidence type="ECO:0000256" key="5">
    <source>
        <dbReference type="ARBA" id="ARBA00023136"/>
    </source>
</evidence>
<dbReference type="SUPFAM" id="SSF81321">
    <property type="entry name" value="Family A G protein-coupled receptor-like"/>
    <property type="match status" value="1"/>
</dbReference>
<dbReference type="PANTHER" id="PTHR24243:SF230">
    <property type="entry name" value="G-PROTEIN COUPLED RECEPTORS FAMILY 1 PROFILE DOMAIN-CONTAINING PROTEIN"/>
    <property type="match status" value="1"/>
</dbReference>
<evidence type="ECO:0000256" key="4">
    <source>
        <dbReference type="ARBA" id="ARBA00023040"/>
    </source>
</evidence>
<gene>
    <name evidence="11" type="ORF">C0Q70_07322</name>
</gene>
<dbReference type="PROSITE" id="PS00237">
    <property type="entry name" value="G_PROTEIN_RECEP_F1_1"/>
    <property type="match status" value="1"/>
</dbReference>
<evidence type="ECO:0000256" key="9">
    <source>
        <dbReference type="SAM" id="Phobius"/>
    </source>
</evidence>
<accession>A0A2T7PEQ9</accession>
<feature type="transmembrane region" description="Helical" evidence="9">
    <location>
        <begin position="232"/>
        <end position="253"/>
    </location>
</feature>
<evidence type="ECO:0000256" key="8">
    <source>
        <dbReference type="RuleBase" id="RU000688"/>
    </source>
</evidence>
<feature type="transmembrane region" description="Helical" evidence="9">
    <location>
        <begin position="178"/>
        <end position="196"/>
    </location>
</feature>
<dbReference type="Gene3D" id="1.20.1070.10">
    <property type="entry name" value="Rhodopsin 7-helix transmembrane proteins"/>
    <property type="match status" value="1"/>
</dbReference>
<dbReference type="PRINTS" id="PR00237">
    <property type="entry name" value="GPCRRHODOPSN"/>
</dbReference>
<dbReference type="CDD" id="cd14978">
    <property type="entry name" value="7tmA_FMRFamide_R-like"/>
    <property type="match status" value="1"/>
</dbReference>
<evidence type="ECO:0000256" key="2">
    <source>
        <dbReference type="ARBA" id="ARBA00022692"/>
    </source>
</evidence>
<sequence>MEMENSSIDMCSWYYNMMRSSDRLLPNTSAANNSLNNCDYSPETDPPLVTSSMKVYTYCVPIILVIGLLGNLVSLRVFLSRNMRKLSASTYLAALSTSDITALLFHVLVDWLRWGLPSLNSDSAAPAFLNTPGVCHVLFYFSYVSRFLSAWFIVTFTVERYIGVCHPLRRKDICGSRAAHKVISSLVIIALVVMLYKPILTSARVVRTQHEELTRCFPDPQRPMLVFTLDSIYGLSITVLPFVLISVLNALIIQKLLRRYHRHRQCHVVTEESIIRMEFTVILLVVSFVFIILNLPFCIVWCKRFLLSRLHVRASEDALYDFDNLEGVLLLTRVVFYINYCVNFFLYSVTGAYFRHELKILVFYRSQRYSSYIKCSRVDSSPTTPQSWV</sequence>
<dbReference type="InterPro" id="IPR017452">
    <property type="entry name" value="GPCR_Rhodpsn_7TM"/>
</dbReference>
<evidence type="ECO:0000313" key="11">
    <source>
        <dbReference type="EMBL" id="PVD31896.1"/>
    </source>
</evidence>
<dbReference type="PROSITE" id="PS50262">
    <property type="entry name" value="G_PROTEIN_RECEP_F1_2"/>
    <property type="match status" value="1"/>
</dbReference>
<keyword evidence="3 9" id="KW-1133">Transmembrane helix</keyword>
<comment type="similarity">
    <text evidence="8">Belongs to the G-protein coupled receptor 1 family.</text>
</comment>